<dbReference type="SUPFAM" id="SSF53187">
    <property type="entry name" value="Zn-dependent exopeptidases"/>
    <property type="match status" value="1"/>
</dbReference>
<dbReference type="InterPro" id="IPR040626">
    <property type="entry name" value="Pepdidase_M14_N"/>
</dbReference>
<keyword evidence="6" id="KW-0378">Hydrolase</keyword>
<dbReference type="PROSITE" id="PS52035">
    <property type="entry name" value="PEPTIDASE_M14"/>
    <property type="match status" value="1"/>
</dbReference>
<feature type="compositionally biased region" description="Polar residues" evidence="4">
    <location>
        <begin position="1"/>
        <end position="10"/>
    </location>
</feature>
<feature type="compositionally biased region" description="Polar residues" evidence="4">
    <location>
        <begin position="18"/>
        <end position="35"/>
    </location>
</feature>
<reference evidence="7" key="1">
    <citation type="journal article" date="2006" name="PLoS Biol.">
        <title>Macronuclear genome sequence of the ciliate Tetrahymena thermophila, a model eukaryote.</title>
        <authorList>
            <person name="Eisen J.A."/>
            <person name="Coyne R.S."/>
            <person name="Wu M."/>
            <person name="Wu D."/>
            <person name="Thiagarajan M."/>
            <person name="Wortman J.R."/>
            <person name="Badger J.H."/>
            <person name="Ren Q."/>
            <person name="Amedeo P."/>
            <person name="Jones K.M."/>
            <person name="Tallon L.J."/>
            <person name="Delcher A.L."/>
            <person name="Salzberg S.L."/>
            <person name="Silva J.C."/>
            <person name="Haas B.J."/>
            <person name="Majoros W.H."/>
            <person name="Farzad M."/>
            <person name="Carlton J.M."/>
            <person name="Smith R.K. Jr."/>
            <person name="Garg J."/>
            <person name="Pearlman R.E."/>
            <person name="Karrer K.M."/>
            <person name="Sun L."/>
            <person name="Manning G."/>
            <person name="Elde N.C."/>
            <person name="Turkewitz A.P."/>
            <person name="Asai D.J."/>
            <person name="Wilkes D.E."/>
            <person name="Wang Y."/>
            <person name="Cai H."/>
            <person name="Collins K."/>
            <person name="Stewart B.A."/>
            <person name="Lee S.R."/>
            <person name="Wilamowska K."/>
            <person name="Weinberg Z."/>
            <person name="Ruzzo W.L."/>
            <person name="Wloga D."/>
            <person name="Gaertig J."/>
            <person name="Frankel J."/>
            <person name="Tsao C.-C."/>
            <person name="Gorovsky M.A."/>
            <person name="Keeling P.J."/>
            <person name="Waller R.F."/>
            <person name="Patron N.J."/>
            <person name="Cherry J.M."/>
            <person name="Stover N.A."/>
            <person name="Krieger C.J."/>
            <person name="del Toro C."/>
            <person name="Ryder H.F."/>
            <person name="Williamson S.C."/>
            <person name="Barbeau R.A."/>
            <person name="Hamilton E.P."/>
            <person name="Orias E."/>
        </authorList>
    </citation>
    <scope>NUCLEOTIDE SEQUENCE [LARGE SCALE GENOMIC DNA]</scope>
    <source>
        <strain evidence="7">SB210</strain>
    </source>
</reference>
<dbReference type="Pfam" id="PF18027">
    <property type="entry name" value="Pepdidase_M14_N"/>
    <property type="match status" value="1"/>
</dbReference>
<dbReference type="GO" id="GO:0008270">
    <property type="term" value="F:zinc ion binding"/>
    <property type="evidence" value="ECO:0007669"/>
    <property type="project" value="InterPro"/>
</dbReference>
<comment type="cofactor">
    <cofactor evidence="1">
        <name>Zn(2+)</name>
        <dbReference type="ChEBI" id="CHEBI:29105"/>
    </cofactor>
</comment>
<feature type="region of interest" description="Disordered" evidence="4">
    <location>
        <begin position="889"/>
        <end position="913"/>
    </location>
</feature>
<dbReference type="GeneID" id="7839382"/>
<feature type="region of interest" description="Disordered" evidence="4">
    <location>
        <begin position="770"/>
        <end position="804"/>
    </location>
</feature>
<evidence type="ECO:0000256" key="4">
    <source>
        <dbReference type="SAM" id="MobiDB-lite"/>
    </source>
</evidence>
<feature type="compositionally biased region" description="Low complexity" evidence="4">
    <location>
        <begin position="778"/>
        <end position="794"/>
    </location>
</feature>
<dbReference type="eggNOG" id="KOG3641">
    <property type="taxonomic scope" value="Eukaryota"/>
</dbReference>
<dbReference type="PANTHER" id="PTHR12756:SF11">
    <property type="entry name" value="CYTOSOLIC CARBOXYPEPTIDASE 1"/>
    <property type="match status" value="1"/>
</dbReference>
<evidence type="ECO:0000256" key="3">
    <source>
        <dbReference type="PROSITE-ProRule" id="PRU01379"/>
    </source>
</evidence>
<feature type="compositionally biased region" description="Polar residues" evidence="4">
    <location>
        <begin position="795"/>
        <end position="804"/>
    </location>
</feature>
<gene>
    <name evidence="6" type="ORF">TTHERM_00600690</name>
</gene>
<organism evidence="6 7">
    <name type="scientific">Tetrahymena thermophila (strain SB210)</name>
    <dbReference type="NCBI Taxonomy" id="312017"/>
    <lineage>
        <taxon>Eukaryota</taxon>
        <taxon>Sar</taxon>
        <taxon>Alveolata</taxon>
        <taxon>Ciliophora</taxon>
        <taxon>Intramacronucleata</taxon>
        <taxon>Oligohymenophorea</taxon>
        <taxon>Hymenostomatida</taxon>
        <taxon>Tetrahymenina</taxon>
        <taxon>Tetrahymenidae</taxon>
        <taxon>Tetrahymena</taxon>
    </lineage>
</organism>
<dbReference type="PANTHER" id="PTHR12756">
    <property type="entry name" value="CYTOSOLIC CARBOXYPEPTIDASE"/>
    <property type="match status" value="1"/>
</dbReference>
<dbReference type="InterPro" id="IPR000834">
    <property type="entry name" value="Peptidase_M14"/>
</dbReference>
<dbReference type="Pfam" id="PF00246">
    <property type="entry name" value="Peptidase_M14"/>
    <property type="match status" value="1"/>
</dbReference>
<dbReference type="InParanoid" id="I7LZT3"/>
<evidence type="ECO:0000259" key="5">
    <source>
        <dbReference type="PROSITE" id="PS52035"/>
    </source>
</evidence>
<proteinExistence type="inferred from homology"/>
<keyword evidence="7" id="KW-1185">Reference proteome</keyword>
<dbReference type="RefSeq" id="XP_001032540.2">
    <property type="nucleotide sequence ID" value="XM_001032540.2"/>
</dbReference>
<dbReference type="GO" id="GO:0004181">
    <property type="term" value="F:metallocarboxypeptidase activity"/>
    <property type="evidence" value="ECO:0007669"/>
    <property type="project" value="InterPro"/>
</dbReference>
<keyword evidence="6" id="KW-0645">Protease</keyword>
<dbReference type="OrthoDB" id="10253041at2759"/>
<dbReference type="Gene3D" id="3.40.630.10">
    <property type="entry name" value="Zn peptidases"/>
    <property type="match status" value="1"/>
</dbReference>
<evidence type="ECO:0000256" key="2">
    <source>
        <dbReference type="ARBA" id="ARBA00005988"/>
    </source>
</evidence>
<dbReference type="Gene3D" id="2.60.40.3120">
    <property type="match status" value="1"/>
</dbReference>
<feature type="compositionally biased region" description="Low complexity" evidence="4">
    <location>
        <begin position="898"/>
        <end position="909"/>
    </location>
</feature>
<comment type="similarity">
    <text evidence="2 3">Belongs to the peptidase M14 family.</text>
</comment>
<protein>
    <submittedName>
        <fullName evidence="6">Zinc carboxypeptidase family protein</fullName>
    </submittedName>
</protein>
<evidence type="ECO:0000313" key="6">
    <source>
        <dbReference type="EMBL" id="EAR84877.2"/>
    </source>
</evidence>
<dbReference type="SMART" id="SM00631">
    <property type="entry name" value="Zn_pept"/>
    <property type="match status" value="1"/>
</dbReference>
<feature type="region of interest" description="Disordered" evidence="4">
    <location>
        <begin position="65"/>
        <end position="90"/>
    </location>
</feature>
<dbReference type="Proteomes" id="UP000009168">
    <property type="component" value="Unassembled WGS sequence"/>
</dbReference>
<feature type="region of interest" description="Disordered" evidence="4">
    <location>
        <begin position="1355"/>
        <end position="1376"/>
    </location>
</feature>
<accession>I7LZT3</accession>
<feature type="domain" description="Peptidase M14" evidence="5">
    <location>
        <begin position="381"/>
        <end position="657"/>
    </location>
</feature>
<feature type="compositionally biased region" description="Polar residues" evidence="4">
    <location>
        <begin position="1358"/>
        <end position="1376"/>
    </location>
</feature>
<dbReference type="EMBL" id="GG662620">
    <property type="protein sequence ID" value="EAR84877.2"/>
    <property type="molecule type" value="Genomic_DNA"/>
</dbReference>
<evidence type="ECO:0000256" key="1">
    <source>
        <dbReference type="ARBA" id="ARBA00001947"/>
    </source>
</evidence>
<dbReference type="GO" id="GO:0006508">
    <property type="term" value="P:proteolysis"/>
    <property type="evidence" value="ECO:0007669"/>
    <property type="project" value="InterPro"/>
</dbReference>
<feature type="active site" description="Proton donor/acceptor" evidence="3">
    <location>
        <position position="621"/>
    </location>
</feature>
<keyword evidence="6" id="KW-0121">Carboxypeptidase</keyword>
<sequence length="1786" mass="204959">MQNEEIQTIQQDEKLEQTSENYVNSQEQQQGESVNLDRFQTNISTNEGRIKLQLKENLQKKEVNQKLESNENEDSDSNNSDYLPPPNPILNYNQNDDLVKTAYKFVFNKLPQFNEYNQNGKQLVQTTPQNMKFASKKIEAASKKDKANKEGTLQEIYGSMEPIYRKMDNTNYNFVPLNKKRYFSGLFCDLKKLVNDEKGDALTTQYDLISYLQRNSKIIIQQDNEKAQIIEQQQNTESLNKLKYKHTLRMDSSFESGNLFAAYQIGPKEYDLVLQNDTNSKGNTQWFFFSVQGTQKNQIVRFNIVNLMKNDSLFNYGMRPVVFSKKKNEQEQQGWFRGGFNISYFKNQILRESQEKKTYYTLQFSYKFENSNDTVYFAHCYPYTYTDLNNYLSGLLSSNPSEMSKICQRKKLCLTLAKNKCDILTITAPKQLKSSANQKSKQAIIIIARQHPGETPGSWMVEGVINYLCNLKSEEASYLREKCVFKVVPMVNPDGVIHGNYRTDLSGVDLNRNWLTPDKQYLTTVYAIKQLISSISREYKIRYIIDLHGHSKKMNAFFYGNPNDDDVEESRIFPLVCAEECKFIDFSSCTFKLQQSKSNTARIALFNQLFKVYKTNILTLEASFYGSTNKNQEKNHFTIEQYKEIGSAICKSMYKLYKQEEEYEMEIQKQLEQQKAEQQQNQGENSYSDRKQIIDVQIYKSMNVYERLFKNFKCDVQSVLKKSINKDQTKTNNDSSGSDSDPSADELNVKEIKSINENLAKVNKNSALNSVITNNGGNTSTSKQSQSRKQNTSSMYKNENASPTTFKSALKQRTFEEDEIKQRKNMVSSQSAQNTSIAIQTDYQEWLNREKSLSLFSIKIQDEEESIDIIDINDISKKQNNYQMALDLSSRNSHHHQNSLSLNPSNQSRGNNNIKSELKSYQECVYNSAQLRQSGAKTELPQYRKNSYWQQTYNQKASKITMANSEQNSLQQSQIVTNNEFKLPSAINSSNAKSISTSPMKNLENQSFIYNSLNQGQNVASQSETNQKTDDLSYNQTFNNSANPQQQQFSHLYKTIFRSPKEENQNFLVQLSRNTYKLTRQGYINYSNQIVAMKKNDVGPQATQLQLTVRDQKKLKVIGNNRMQSRQNNISNSYIETITKQNAKGQNIILNDACTQTLITLQSISRFCKTQPSRNKEQSPERQLKKEIFSKSKELTESTIIKQFNNNVNNQLRSAIGKQENNEKHNKLKSKRSGSQDLVIHYYDNNQDKFIEQKSSFDDINVLPEEVKNNQILLSNPSETRGVQKKRNKNQNLTNRNFIHSSKTQQVSPDDRLNMLCSDLQPLNIQLTKNISTKNTKKNNEPQQANSQICQAGDNLGHLTSRQNSKNLSNSTHLNQTSSAQPNVYLQQTQQNSLNQSGQSVLTGSVNNKNVASNNMVSLINNESQLNNKTTALGNNIILNKAKVLQIINTQFASNNQSHNSSNEINVQGINIKSNPYQSINLQAFGSLTSNIQTVNQKLQLLPLEVEITQKERRNSLIQNKNSLNTSLPTTSYIQNQSLQNKDSLNNKINRVTKNARSLSGQKGYGDSQGQQYLQSTNIFNNQISGGSIQNSLINQAEYYKYEINQKKDAQRRTSTQNKLQKDLMELSQTFQNDSQVKITQSDQKNKLNKLQQTHNLSFDSYNVLQSQGNLNISCTQNANQIDSNLTNGLDINSQMNNSKNINIISDNFENHVSKFKSNKEIIEFIKQQKANKLQTQHTTATINSTNVSNPLSGINQSMKIAFVQRQSRKVYNSPFNQRFLEKILN</sequence>
<evidence type="ECO:0000313" key="7">
    <source>
        <dbReference type="Proteomes" id="UP000009168"/>
    </source>
</evidence>
<dbReference type="KEGG" id="tet:TTHERM_00600690"/>
<dbReference type="InterPro" id="IPR050821">
    <property type="entry name" value="Cytosolic_carboxypeptidase"/>
</dbReference>
<feature type="region of interest" description="Disordered" evidence="4">
    <location>
        <begin position="726"/>
        <end position="745"/>
    </location>
</feature>
<feature type="region of interest" description="Disordered" evidence="4">
    <location>
        <begin position="1"/>
        <end position="35"/>
    </location>
</feature>
<name>I7LZT3_TETTS</name>
<dbReference type="MEROPS" id="M14.026"/>